<dbReference type="PANTHER" id="PTHR43182">
    <property type="entry name" value="COBALT-PRECORRIN-6B C(15)-METHYLTRANSFERASE (DECARBOXYLATING)"/>
    <property type="match status" value="1"/>
</dbReference>
<dbReference type="InterPro" id="IPR029063">
    <property type="entry name" value="SAM-dependent_MTases_sf"/>
</dbReference>
<dbReference type="EMBL" id="CAMXCT030002380">
    <property type="protein sequence ID" value="CAL4785119.1"/>
    <property type="molecule type" value="Genomic_DNA"/>
</dbReference>
<dbReference type="InterPro" id="IPR000878">
    <property type="entry name" value="4pyrrol_Mease"/>
</dbReference>
<dbReference type="InterPro" id="IPR014776">
    <property type="entry name" value="4pyrrole_Mease_sub2"/>
</dbReference>
<dbReference type="InterPro" id="IPR012818">
    <property type="entry name" value="CbiE"/>
</dbReference>
<feature type="transmembrane region" description="Helical" evidence="6">
    <location>
        <begin position="416"/>
        <end position="439"/>
    </location>
</feature>
<dbReference type="CDD" id="cd02440">
    <property type="entry name" value="AdoMet_MTases"/>
    <property type="match status" value="1"/>
</dbReference>
<dbReference type="PANTHER" id="PTHR43182:SF1">
    <property type="entry name" value="COBALT-PRECORRIN-7 C(5)-METHYLTRANSFERASE"/>
    <property type="match status" value="1"/>
</dbReference>
<evidence type="ECO:0000256" key="6">
    <source>
        <dbReference type="SAM" id="Phobius"/>
    </source>
</evidence>
<evidence type="ECO:0000256" key="4">
    <source>
        <dbReference type="ARBA" id="ARBA00022679"/>
    </source>
</evidence>
<dbReference type="InterPro" id="IPR014777">
    <property type="entry name" value="4pyrrole_Mease_sub1"/>
</dbReference>
<keyword evidence="2" id="KW-0169">Cobalamin biosynthesis</keyword>
<keyword evidence="5" id="KW-0949">S-adenosyl-L-methionine</keyword>
<keyword evidence="4" id="KW-0808">Transferase</keyword>
<dbReference type="EMBL" id="CAMXCT010002380">
    <property type="protein sequence ID" value="CAI3997807.1"/>
    <property type="molecule type" value="Genomic_DNA"/>
</dbReference>
<dbReference type="GO" id="GO:0008276">
    <property type="term" value="F:protein methyltransferase activity"/>
    <property type="evidence" value="ECO:0007669"/>
    <property type="project" value="InterPro"/>
</dbReference>
<evidence type="ECO:0000313" key="11">
    <source>
        <dbReference type="Proteomes" id="UP001152797"/>
    </source>
</evidence>
<dbReference type="Gene3D" id="3.40.50.150">
    <property type="entry name" value="Vaccinia Virus protein VP39"/>
    <property type="match status" value="1"/>
</dbReference>
<reference evidence="9" key="2">
    <citation type="submission" date="2024-04" db="EMBL/GenBank/DDBJ databases">
        <authorList>
            <person name="Chen Y."/>
            <person name="Shah S."/>
            <person name="Dougan E. K."/>
            <person name="Thang M."/>
            <person name="Chan C."/>
        </authorList>
    </citation>
    <scope>NUCLEOTIDE SEQUENCE [LARGE SCALE GENOMIC DNA]</scope>
</reference>
<dbReference type="SUPFAM" id="SSF53335">
    <property type="entry name" value="S-adenosyl-L-methionine-dependent methyltransferases"/>
    <property type="match status" value="1"/>
</dbReference>
<keyword evidence="6" id="KW-1133">Transmembrane helix</keyword>
<dbReference type="Pfam" id="PF00590">
    <property type="entry name" value="TP_methylase"/>
    <property type="match status" value="1"/>
</dbReference>
<dbReference type="AlphaFoldDB" id="A0A9P1G586"/>
<reference evidence="8" key="1">
    <citation type="submission" date="2022-10" db="EMBL/GenBank/DDBJ databases">
        <authorList>
            <person name="Chen Y."/>
            <person name="Dougan E. K."/>
            <person name="Chan C."/>
            <person name="Rhodes N."/>
            <person name="Thang M."/>
        </authorList>
    </citation>
    <scope>NUCLEOTIDE SEQUENCE</scope>
</reference>
<protein>
    <submittedName>
        <fullName evidence="10">Cobalamin biosynthesis bifunctional protein CbiET</fullName>
    </submittedName>
</protein>
<keyword evidence="3" id="KW-0489">Methyltransferase</keyword>
<evidence type="ECO:0000259" key="7">
    <source>
        <dbReference type="Pfam" id="PF00590"/>
    </source>
</evidence>
<keyword evidence="6" id="KW-0472">Membrane</keyword>
<feature type="domain" description="Tetrapyrrole methylase" evidence="7">
    <location>
        <begin position="1"/>
        <end position="189"/>
    </location>
</feature>
<dbReference type="EMBL" id="CAMXCT020002380">
    <property type="protein sequence ID" value="CAL1151182.1"/>
    <property type="molecule type" value="Genomic_DNA"/>
</dbReference>
<accession>A0A9P1G586</accession>
<dbReference type="GO" id="GO:0000179">
    <property type="term" value="F:rRNA (adenine-N6,N6-)-dimethyltransferase activity"/>
    <property type="evidence" value="ECO:0007669"/>
    <property type="project" value="InterPro"/>
</dbReference>
<feature type="transmembrane region" description="Helical" evidence="6">
    <location>
        <begin position="460"/>
        <end position="487"/>
    </location>
</feature>
<comment type="pathway">
    <text evidence="1">Cofactor biosynthesis; adenosylcobalamin biosynthesis.</text>
</comment>
<evidence type="ECO:0000313" key="8">
    <source>
        <dbReference type="EMBL" id="CAI3997807.1"/>
    </source>
</evidence>
<proteinExistence type="predicted"/>
<organism evidence="8">
    <name type="scientific">Cladocopium goreaui</name>
    <dbReference type="NCBI Taxonomy" id="2562237"/>
    <lineage>
        <taxon>Eukaryota</taxon>
        <taxon>Sar</taxon>
        <taxon>Alveolata</taxon>
        <taxon>Dinophyceae</taxon>
        <taxon>Suessiales</taxon>
        <taxon>Symbiodiniaceae</taxon>
        <taxon>Cladocopium</taxon>
    </lineage>
</organism>
<dbReference type="InterPro" id="IPR050714">
    <property type="entry name" value="Cobalamin_biosynth_MTase"/>
</dbReference>
<name>A0A9P1G586_9DINO</name>
<gene>
    <name evidence="8" type="ORF">C1SCF055_LOCUS24153</name>
</gene>
<comment type="caution">
    <text evidence="8">The sequence shown here is derived from an EMBL/GenBank/DDBJ whole genome shotgun (WGS) entry which is preliminary data.</text>
</comment>
<dbReference type="InterPro" id="IPR014008">
    <property type="entry name" value="Cbl_synth_MTase_CbiT"/>
</dbReference>
<dbReference type="CDD" id="cd11644">
    <property type="entry name" value="Precorrin-6Y-MT"/>
    <property type="match status" value="1"/>
</dbReference>
<evidence type="ECO:0000256" key="1">
    <source>
        <dbReference type="ARBA" id="ARBA00004953"/>
    </source>
</evidence>
<keyword evidence="11" id="KW-1185">Reference proteome</keyword>
<dbReference type="PROSITE" id="PS01131">
    <property type="entry name" value="RRNA_A_DIMETH"/>
    <property type="match status" value="1"/>
</dbReference>
<dbReference type="Pfam" id="PF01135">
    <property type="entry name" value="PCMT"/>
    <property type="match status" value="1"/>
</dbReference>
<keyword evidence="6" id="KW-0812">Transmembrane</keyword>
<evidence type="ECO:0000313" key="10">
    <source>
        <dbReference type="EMBL" id="CAL4785119.1"/>
    </source>
</evidence>
<dbReference type="Proteomes" id="UP001152797">
    <property type="component" value="Unassembled WGS sequence"/>
</dbReference>
<dbReference type="NCBIfam" id="TIGR02467">
    <property type="entry name" value="CbiE"/>
    <property type="match status" value="1"/>
</dbReference>
<dbReference type="InterPro" id="IPR020596">
    <property type="entry name" value="rRNA_Ade_Mease_Trfase_CS"/>
</dbReference>
<dbReference type="InterPro" id="IPR035996">
    <property type="entry name" value="4pyrrol_Methylase_sf"/>
</dbReference>
<dbReference type="OrthoDB" id="1925287at2759"/>
<evidence type="ECO:0000256" key="3">
    <source>
        <dbReference type="ARBA" id="ARBA00022603"/>
    </source>
</evidence>
<feature type="transmembrane region" description="Helical" evidence="6">
    <location>
        <begin position="493"/>
        <end position="515"/>
    </location>
</feature>
<dbReference type="Gene3D" id="3.40.1010.10">
    <property type="entry name" value="Cobalt-precorrin-4 Transmethylase, Domain 1"/>
    <property type="match status" value="1"/>
</dbReference>
<evidence type="ECO:0000256" key="5">
    <source>
        <dbReference type="ARBA" id="ARBA00022691"/>
    </source>
</evidence>
<sequence length="517" mass="54803">MLSIIGIGDDGLNAASAAVRERIAAAQVLLGDERALALLGEGATAKRVPLSGDLEQLATQVEQIGGQQAALVVFGDPMFYGLARFLTDRFGKDHFEVLPHVSSMQLAFARVMESWDEAYLTDLATHPLGSVIEKVRTAQKVGLFTNDETGPAEVARALLDRKIDYFNAYVCENLGARDERVTQGELSAIADGAFPGLSVMILIRDPDAPDRPRDAVGRRLFGNPDDAFLQAKPKQGLLTPAEVRSLALAQLDIAPGSIVWDVGAGSGSVSVEAAQIARDGAVYAIEMDPEDHGLIQENCERFAVANVIPVLGKAPEAWDKLPEPDCVFIAGAGREVTRLAELAYARLRPGGRLVVNLISIDHIADARAALTAAADGEPNLGAEAEFPARGGEGVTTVLTSSLLGSVPEAGFAGMRLLFYLIASPIVALGYAVGVLLGSLGGRKILMRAYPHHTDRRPYRVSCLLLTILAFVFAALQAVAGSFSSWVVVAAQPVAAACTAFLYYGICSCVVAWYAFDG</sequence>
<evidence type="ECO:0000313" key="9">
    <source>
        <dbReference type="EMBL" id="CAL1151182.1"/>
    </source>
</evidence>
<dbReference type="NCBIfam" id="TIGR02469">
    <property type="entry name" value="CbiT"/>
    <property type="match status" value="1"/>
</dbReference>
<dbReference type="Gene3D" id="3.30.950.10">
    <property type="entry name" value="Methyltransferase, Cobalt-precorrin-4 Transmethylase, Domain 2"/>
    <property type="match status" value="1"/>
</dbReference>
<dbReference type="SUPFAM" id="SSF53790">
    <property type="entry name" value="Tetrapyrrole methylase"/>
    <property type="match status" value="1"/>
</dbReference>
<evidence type="ECO:0000256" key="2">
    <source>
        <dbReference type="ARBA" id="ARBA00022573"/>
    </source>
</evidence>